<keyword evidence="10" id="KW-1185">Reference proteome</keyword>
<dbReference type="WBParaSite" id="PDA_v2.g26304.t1">
    <property type="protein sequence ID" value="PDA_v2.g26304.t1"/>
    <property type="gene ID" value="PDA_v2.g26304"/>
</dbReference>
<feature type="domain" description="Protein kinase" evidence="9">
    <location>
        <begin position="177"/>
        <end position="437"/>
    </location>
</feature>
<name>A0A914QGB5_9BILA</name>
<dbReference type="InterPro" id="IPR000719">
    <property type="entry name" value="Prot_kinase_dom"/>
</dbReference>
<dbReference type="InterPro" id="IPR017441">
    <property type="entry name" value="Protein_kinase_ATP_BS"/>
</dbReference>
<protein>
    <submittedName>
        <fullName evidence="11">Protein kinase domain-containing protein</fullName>
    </submittedName>
</protein>
<dbReference type="Gene3D" id="1.10.510.10">
    <property type="entry name" value="Transferase(Phosphotransferase) domain 1"/>
    <property type="match status" value="1"/>
</dbReference>
<feature type="region of interest" description="Disordered" evidence="8">
    <location>
        <begin position="69"/>
        <end position="100"/>
    </location>
</feature>
<dbReference type="FunFam" id="3.30.200.20:FF:000131">
    <property type="entry name" value="Dual specificity protein kinase TTK"/>
    <property type="match status" value="1"/>
</dbReference>
<dbReference type="GO" id="GO:0033316">
    <property type="term" value="P:meiotic spindle assembly checkpoint signaling"/>
    <property type="evidence" value="ECO:0007669"/>
    <property type="project" value="TreeGrafter"/>
</dbReference>
<keyword evidence="2" id="KW-0808">Transferase</keyword>
<evidence type="ECO:0000256" key="6">
    <source>
        <dbReference type="PROSITE-ProRule" id="PRU10141"/>
    </source>
</evidence>
<dbReference type="PROSITE" id="PS00107">
    <property type="entry name" value="PROTEIN_KINASE_ATP"/>
    <property type="match status" value="1"/>
</dbReference>
<organism evidence="10 11">
    <name type="scientific">Panagrolaimus davidi</name>
    <dbReference type="NCBI Taxonomy" id="227884"/>
    <lineage>
        <taxon>Eukaryota</taxon>
        <taxon>Metazoa</taxon>
        <taxon>Ecdysozoa</taxon>
        <taxon>Nematoda</taxon>
        <taxon>Chromadorea</taxon>
        <taxon>Rhabditida</taxon>
        <taxon>Tylenchina</taxon>
        <taxon>Panagrolaimomorpha</taxon>
        <taxon>Panagrolaimoidea</taxon>
        <taxon>Panagrolaimidae</taxon>
        <taxon>Panagrolaimus</taxon>
    </lineage>
</organism>
<keyword evidence="3 6" id="KW-0547">Nucleotide-binding</keyword>
<keyword evidence="1 7" id="KW-0723">Serine/threonine-protein kinase</keyword>
<evidence type="ECO:0000313" key="10">
    <source>
        <dbReference type="Proteomes" id="UP000887578"/>
    </source>
</evidence>
<sequence>MADITRVRRKSAKDERRLQQTDEIGVSDATLIADENNNKTKSDKSIFSLDLSKPEFIFTESSSNSISASYSSTKLKTSKKQTRPSTTNPSNSVTFVKNSRSKSSMKNLNRKFSLDQNASTLKRPTSSLTLNEISCTLKQLQIDSSSTTLTDLPILKKLCKNSKFYHEKFVTICGKNYKIGKEIGRGGSSRVYEAKYKNQTFAIKVVDFDDESDTIIKGYMDEVKLLEKLQDEEEIIQMEAYELKETEDEKQLFVVMEKGENDFQTFLRSTNRSPNLIRYYWESMLNCVKIVHQKNIVHSDLKPANFIFVKNKLKLIDFGIASSIPTDLTSVPKESQAGTLNYMSPESIQCRNEDDKVHIPLASDIWSLGCILYLMVYGSPPFGNVTSQMAKINAILNKDIEFKPIEDEQLLNVMQICLKRDYQKRPTVTQLLEHSYLRPNTSTTTNSTVSSFVPLKNDSTETELKMVEKIFDEVCNNTPRTAAKNVYKMLKSHSITIN</sequence>
<dbReference type="PROSITE" id="PS50011">
    <property type="entry name" value="PROTEIN_KINASE_DOM"/>
    <property type="match status" value="1"/>
</dbReference>
<dbReference type="GO" id="GO:0000776">
    <property type="term" value="C:kinetochore"/>
    <property type="evidence" value="ECO:0007669"/>
    <property type="project" value="TreeGrafter"/>
</dbReference>
<feature type="compositionally biased region" description="Polar residues" evidence="8">
    <location>
        <begin position="83"/>
        <end position="100"/>
    </location>
</feature>
<evidence type="ECO:0000256" key="2">
    <source>
        <dbReference type="ARBA" id="ARBA00022679"/>
    </source>
</evidence>
<comment type="similarity">
    <text evidence="7">Belongs to the protein kinase superfamily.</text>
</comment>
<dbReference type="GO" id="GO:0007059">
    <property type="term" value="P:chromosome segregation"/>
    <property type="evidence" value="ECO:0007669"/>
    <property type="project" value="TreeGrafter"/>
</dbReference>
<dbReference type="GO" id="GO:0005524">
    <property type="term" value="F:ATP binding"/>
    <property type="evidence" value="ECO:0007669"/>
    <property type="project" value="UniProtKB-UniRule"/>
</dbReference>
<dbReference type="Pfam" id="PF00069">
    <property type="entry name" value="Pkinase"/>
    <property type="match status" value="1"/>
</dbReference>
<dbReference type="PROSITE" id="PS00108">
    <property type="entry name" value="PROTEIN_KINASE_ST"/>
    <property type="match status" value="1"/>
</dbReference>
<dbReference type="Gene3D" id="3.30.200.20">
    <property type="entry name" value="Phosphorylase Kinase, domain 1"/>
    <property type="match status" value="1"/>
</dbReference>
<keyword evidence="5 6" id="KW-0067">ATP-binding</keyword>
<dbReference type="SUPFAM" id="SSF56112">
    <property type="entry name" value="Protein kinase-like (PK-like)"/>
    <property type="match status" value="1"/>
</dbReference>
<dbReference type="SMART" id="SM00220">
    <property type="entry name" value="S_TKc"/>
    <property type="match status" value="1"/>
</dbReference>
<evidence type="ECO:0000256" key="3">
    <source>
        <dbReference type="ARBA" id="ARBA00022741"/>
    </source>
</evidence>
<dbReference type="AlphaFoldDB" id="A0A914QGB5"/>
<evidence type="ECO:0000256" key="5">
    <source>
        <dbReference type="ARBA" id="ARBA00022840"/>
    </source>
</evidence>
<dbReference type="GO" id="GO:0004674">
    <property type="term" value="F:protein serine/threonine kinase activity"/>
    <property type="evidence" value="ECO:0007669"/>
    <property type="project" value="UniProtKB-KW"/>
</dbReference>
<dbReference type="PANTHER" id="PTHR22974:SF21">
    <property type="entry name" value="DUAL SPECIFICITY PROTEIN KINASE TTK"/>
    <property type="match status" value="1"/>
</dbReference>
<feature type="binding site" evidence="6">
    <location>
        <position position="204"/>
    </location>
    <ligand>
        <name>ATP</name>
        <dbReference type="ChEBI" id="CHEBI:30616"/>
    </ligand>
</feature>
<dbReference type="Proteomes" id="UP000887578">
    <property type="component" value="Unplaced"/>
</dbReference>
<evidence type="ECO:0000259" key="9">
    <source>
        <dbReference type="PROSITE" id="PS50011"/>
    </source>
</evidence>
<dbReference type="InterPro" id="IPR011009">
    <property type="entry name" value="Kinase-like_dom_sf"/>
</dbReference>
<dbReference type="InterPro" id="IPR008271">
    <property type="entry name" value="Ser/Thr_kinase_AS"/>
</dbReference>
<dbReference type="GO" id="GO:0005634">
    <property type="term" value="C:nucleus"/>
    <property type="evidence" value="ECO:0007669"/>
    <property type="project" value="TreeGrafter"/>
</dbReference>
<dbReference type="PANTHER" id="PTHR22974">
    <property type="entry name" value="MIXED LINEAGE PROTEIN KINASE"/>
    <property type="match status" value="1"/>
</dbReference>
<proteinExistence type="inferred from homology"/>
<keyword evidence="4" id="KW-0418">Kinase</keyword>
<evidence type="ECO:0000256" key="8">
    <source>
        <dbReference type="SAM" id="MobiDB-lite"/>
    </source>
</evidence>
<evidence type="ECO:0000256" key="1">
    <source>
        <dbReference type="ARBA" id="ARBA00022527"/>
    </source>
</evidence>
<dbReference type="GO" id="GO:0007094">
    <property type="term" value="P:mitotic spindle assembly checkpoint signaling"/>
    <property type="evidence" value="ECO:0007669"/>
    <property type="project" value="TreeGrafter"/>
</dbReference>
<accession>A0A914QGB5</accession>
<reference evidence="11" key="1">
    <citation type="submission" date="2022-11" db="UniProtKB">
        <authorList>
            <consortium name="WormBaseParasite"/>
        </authorList>
    </citation>
    <scope>IDENTIFICATION</scope>
</reference>
<dbReference type="GO" id="GO:0034501">
    <property type="term" value="P:protein localization to kinetochore"/>
    <property type="evidence" value="ECO:0007669"/>
    <property type="project" value="TreeGrafter"/>
</dbReference>
<dbReference type="GO" id="GO:0004712">
    <property type="term" value="F:protein serine/threonine/tyrosine kinase activity"/>
    <property type="evidence" value="ECO:0007669"/>
    <property type="project" value="TreeGrafter"/>
</dbReference>
<evidence type="ECO:0000313" key="11">
    <source>
        <dbReference type="WBParaSite" id="PDA_v2.g26304.t1"/>
    </source>
</evidence>
<evidence type="ECO:0000256" key="4">
    <source>
        <dbReference type="ARBA" id="ARBA00022777"/>
    </source>
</evidence>
<evidence type="ECO:0000256" key="7">
    <source>
        <dbReference type="RuleBase" id="RU000304"/>
    </source>
</evidence>